<evidence type="ECO:0000313" key="4">
    <source>
        <dbReference type="Proteomes" id="UP000029733"/>
    </source>
</evidence>
<evidence type="ECO:0000259" key="2">
    <source>
        <dbReference type="Pfam" id="PF13439"/>
    </source>
</evidence>
<name>A0A4U8TA67_9HELI</name>
<dbReference type="CDD" id="cd03820">
    <property type="entry name" value="GT4_AmsD-like"/>
    <property type="match status" value="1"/>
</dbReference>
<dbReference type="PANTHER" id="PTHR12526">
    <property type="entry name" value="GLYCOSYLTRANSFERASE"/>
    <property type="match status" value="1"/>
</dbReference>
<dbReference type="InterPro" id="IPR028098">
    <property type="entry name" value="Glyco_trans_4-like_N"/>
</dbReference>
<keyword evidence="4" id="KW-1185">Reference proteome</keyword>
<sequence length="373" mass="42576">MKIVLTIGDISITGGAERVCVNLANALCERGFEVIILSFYKASDNLPYMLDSRVKLHIWNDFSESILQNRAKRSFLFKIYYKNFYKFILNLKIWAHFKDIDAVIANCFTFTPFLKRKNVRYYRILHTNFTRYISRNRYFDTLIALSTSELHIWQRFHKHIVVIPNFIPTIPTQCADMSKKMIVSAGRLSSEKGFLRLIDIWAAVCKYEQHNWHLCIVGGGELEAQMRGKIAQYNLQDSVIMKPFTKDMESVYMSASIYVMTSHSEGFPMVLVEASSYGLPCIAFDVPTGPSDIIESNISGVLVADNDLEAYARALLALMNDENKRATMGAHAKARIKAHFSKEAIMPLWERLLRGEQNKANGEASGEHRGQST</sequence>
<dbReference type="PANTHER" id="PTHR12526:SF630">
    <property type="entry name" value="GLYCOSYLTRANSFERASE"/>
    <property type="match status" value="1"/>
</dbReference>
<dbReference type="SUPFAM" id="SSF53756">
    <property type="entry name" value="UDP-Glycosyltransferase/glycogen phosphorylase"/>
    <property type="match status" value="1"/>
</dbReference>
<dbReference type="GO" id="GO:0016757">
    <property type="term" value="F:glycosyltransferase activity"/>
    <property type="evidence" value="ECO:0007669"/>
    <property type="project" value="InterPro"/>
</dbReference>
<dbReference type="Proteomes" id="UP000029733">
    <property type="component" value="Unassembled WGS sequence"/>
</dbReference>
<protein>
    <submittedName>
        <fullName evidence="3">Glycosyltransferase family 4 protein</fullName>
    </submittedName>
</protein>
<dbReference type="RefSeq" id="WP_052057820.1">
    <property type="nucleotide sequence ID" value="NZ_JRPR02000002.1"/>
</dbReference>
<dbReference type="Gene3D" id="3.40.50.2000">
    <property type="entry name" value="Glycogen Phosphorylase B"/>
    <property type="match status" value="2"/>
</dbReference>
<keyword evidence="3" id="KW-0808">Transferase</keyword>
<dbReference type="EMBL" id="JRPR02000002">
    <property type="protein sequence ID" value="TLD96731.1"/>
    <property type="molecule type" value="Genomic_DNA"/>
</dbReference>
<proteinExistence type="predicted"/>
<gene>
    <name evidence="3" type="ORF">LS71_003735</name>
</gene>
<feature type="domain" description="Glycosyl transferase family 1" evidence="1">
    <location>
        <begin position="177"/>
        <end position="334"/>
    </location>
</feature>
<reference evidence="3 4" key="1">
    <citation type="journal article" date="2014" name="Genome Announc.">
        <title>Draft genome sequences of eight enterohepatic helicobacter species isolated from both laboratory and wild rodents.</title>
        <authorList>
            <person name="Sheh A."/>
            <person name="Shen Z."/>
            <person name="Fox J.G."/>
        </authorList>
    </citation>
    <scope>NUCLEOTIDE SEQUENCE [LARGE SCALE GENOMIC DNA]</scope>
    <source>
        <strain evidence="3 4">MIT 09-6949</strain>
    </source>
</reference>
<organism evidence="3 4">
    <name type="scientific">Helicobacter jaachi</name>
    <dbReference type="NCBI Taxonomy" id="1677920"/>
    <lineage>
        <taxon>Bacteria</taxon>
        <taxon>Pseudomonadati</taxon>
        <taxon>Campylobacterota</taxon>
        <taxon>Epsilonproteobacteria</taxon>
        <taxon>Campylobacterales</taxon>
        <taxon>Helicobacteraceae</taxon>
        <taxon>Helicobacter</taxon>
    </lineage>
</organism>
<dbReference type="Pfam" id="PF00534">
    <property type="entry name" value="Glycos_transf_1"/>
    <property type="match status" value="1"/>
</dbReference>
<comment type="caution">
    <text evidence="3">The sequence shown here is derived from an EMBL/GenBank/DDBJ whole genome shotgun (WGS) entry which is preliminary data.</text>
</comment>
<accession>A0A4U8TA67</accession>
<dbReference type="AlphaFoldDB" id="A0A4U8TA67"/>
<feature type="domain" description="Glycosyltransferase subfamily 4-like N-terminal" evidence="2">
    <location>
        <begin position="14"/>
        <end position="169"/>
    </location>
</feature>
<evidence type="ECO:0000259" key="1">
    <source>
        <dbReference type="Pfam" id="PF00534"/>
    </source>
</evidence>
<dbReference type="OrthoDB" id="6286688at2"/>
<evidence type="ECO:0000313" key="3">
    <source>
        <dbReference type="EMBL" id="TLD96731.1"/>
    </source>
</evidence>
<dbReference type="Pfam" id="PF13439">
    <property type="entry name" value="Glyco_transf_4"/>
    <property type="match status" value="1"/>
</dbReference>
<dbReference type="InterPro" id="IPR001296">
    <property type="entry name" value="Glyco_trans_1"/>
</dbReference>